<feature type="region of interest" description="Disordered" evidence="1">
    <location>
        <begin position="43"/>
        <end position="66"/>
    </location>
</feature>
<protein>
    <submittedName>
        <fullName evidence="2">Uncharacterized protein</fullName>
    </submittedName>
</protein>
<gene>
    <name evidence="2" type="ORF">GCM10009850_102730</name>
</gene>
<name>A0ABP5PT40_9ACTN</name>
<dbReference type="RefSeq" id="WP_344492996.1">
    <property type="nucleotide sequence ID" value="NZ_BAAAQX010000044.1"/>
</dbReference>
<comment type="caution">
    <text evidence="2">The sequence shown here is derived from an EMBL/GenBank/DDBJ whole genome shotgun (WGS) entry which is preliminary data.</text>
</comment>
<feature type="region of interest" description="Disordered" evidence="1">
    <location>
        <begin position="1"/>
        <end position="24"/>
    </location>
</feature>
<proteinExistence type="predicted"/>
<keyword evidence="3" id="KW-1185">Reference proteome</keyword>
<evidence type="ECO:0000313" key="2">
    <source>
        <dbReference type="EMBL" id="GAA2214807.1"/>
    </source>
</evidence>
<dbReference type="EMBL" id="BAAAQX010000044">
    <property type="protein sequence ID" value="GAA2214807.1"/>
    <property type="molecule type" value="Genomic_DNA"/>
</dbReference>
<dbReference type="Proteomes" id="UP001499843">
    <property type="component" value="Unassembled WGS sequence"/>
</dbReference>
<sequence length="66" mass="7032">MRQGDRAGAAQEVIGQAAARLPPQRQRLGGRFERSVTPVWGLVGGPPAERPTAAVEEDRAQGLIID</sequence>
<evidence type="ECO:0000313" key="3">
    <source>
        <dbReference type="Proteomes" id="UP001499843"/>
    </source>
</evidence>
<organism evidence="2 3">
    <name type="scientific">Nonomuraea monospora</name>
    <dbReference type="NCBI Taxonomy" id="568818"/>
    <lineage>
        <taxon>Bacteria</taxon>
        <taxon>Bacillati</taxon>
        <taxon>Actinomycetota</taxon>
        <taxon>Actinomycetes</taxon>
        <taxon>Streptosporangiales</taxon>
        <taxon>Streptosporangiaceae</taxon>
        <taxon>Nonomuraea</taxon>
    </lineage>
</organism>
<reference evidence="3" key="1">
    <citation type="journal article" date="2019" name="Int. J. Syst. Evol. Microbiol.">
        <title>The Global Catalogue of Microorganisms (GCM) 10K type strain sequencing project: providing services to taxonomists for standard genome sequencing and annotation.</title>
        <authorList>
            <consortium name="The Broad Institute Genomics Platform"/>
            <consortium name="The Broad Institute Genome Sequencing Center for Infectious Disease"/>
            <person name="Wu L."/>
            <person name="Ma J."/>
        </authorList>
    </citation>
    <scope>NUCLEOTIDE SEQUENCE [LARGE SCALE GENOMIC DNA]</scope>
    <source>
        <strain evidence="3">JCM 16114</strain>
    </source>
</reference>
<accession>A0ABP5PT40</accession>
<evidence type="ECO:0000256" key="1">
    <source>
        <dbReference type="SAM" id="MobiDB-lite"/>
    </source>
</evidence>